<sequence length="76" mass="7754">MATAGDPDILSDFIAPPNVAIDGNFFTFTGMRSLVGSPPSTAFKVLKAGFAEFPALAGQSVSIAVLEFPAGLAPKP</sequence>
<organism evidence="1 2">
    <name type="scientific">Carpinus fangiana</name>
    <dbReference type="NCBI Taxonomy" id="176857"/>
    <lineage>
        <taxon>Eukaryota</taxon>
        <taxon>Viridiplantae</taxon>
        <taxon>Streptophyta</taxon>
        <taxon>Embryophyta</taxon>
        <taxon>Tracheophyta</taxon>
        <taxon>Spermatophyta</taxon>
        <taxon>Magnoliopsida</taxon>
        <taxon>eudicotyledons</taxon>
        <taxon>Gunneridae</taxon>
        <taxon>Pentapetalae</taxon>
        <taxon>rosids</taxon>
        <taxon>fabids</taxon>
        <taxon>Fagales</taxon>
        <taxon>Betulaceae</taxon>
        <taxon>Carpinus</taxon>
    </lineage>
</organism>
<evidence type="ECO:0008006" key="3">
    <source>
        <dbReference type="Google" id="ProtNLM"/>
    </source>
</evidence>
<dbReference type="OrthoDB" id="1546383at2759"/>
<evidence type="ECO:0000313" key="2">
    <source>
        <dbReference type="Proteomes" id="UP000327013"/>
    </source>
</evidence>
<gene>
    <name evidence="1" type="ORF">FH972_010000</name>
</gene>
<name>A0A660KNW1_9ROSI</name>
<evidence type="ECO:0000313" key="1">
    <source>
        <dbReference type="EMBL" id="KAE8037411.1"/>
    </source>
</evidence>
<protein>
    <recommendedName>
        <fullName evidence="3">Cupin type-1 domain-containing protein</fullName>
    </recommendedName>
</protein>
<proteinExistence type="predicted"/>
<reference evidence="1 2" key="1">
    <citation type="submission" date="2019-06" db="EMBL/GenBank/DDBJ databases">
        <title>A chromosomal-level reference genome of Carpinus fangiana (Coryloideae, Betulaceae).</title>
        <authorList>
            <person name="Yang X."/>
            <person name="Wang Z."/>
            <person name="Zhang L."/>
            <person name="Hao G."/>
            <person name="Liu J."/>
            <person name="Yang Y."/>
        </authorList>
    </citation>
    <scope>NUCLEOTIDE SEQUENCE [LARGE SCALE GENOMIC DNA]</scope>
    <source>
        <strain evidence="1">Cfa_2016G</strain>
        <tissue evidence="1">Leaf</tissue>
    </source>
</reference>
<dbReference type="Proteomes" id="UP000327013">
    <property type="component" value="Chromosome 4"/>
</dbReference>
<accession>A0A660KNW1</accession>
<dbReference type="InterPro" id="IPR014710">
    <property type="entry name" value="RmlC-like_jellyroll"/>
</dbReference>
<keyword evidence="2" id="KW-1185">Reference proteome</keyword>
<dbReference type="EMBL" id="CM017324">
    <property type="protein sequence ID" value="KAE8037411.1"/>
    <property type="molecule type" value="Genomic_DNA"/>
</dbReference>
<dbReference type="Gene3D" id="2.60.120.10">
    <property type="entry name" value="Jelly Rolls"/>
    <property type="match status" value="1"/>
</dbReference>
<dbReference type="AlphaFoldDB" id="A0A660KNW1"/>